<dbReference type="InterPro" id="IPR036425">
    <property type="entry name" value="MoaB/Mog-like_dom_sf"/>
</dbReference>
<dbReference type="CDD" id="cd03522">
    <property type="entry name" value="MoeA_like"/>
    <property type="match status" value="1"/>
</dbReference>
<sequence length="420" mass="44690">MGGLYVSPKSGCTHQNTICNAPRRGGSIRPPPPFCKGRPGKKRDCDGCLIPTFASLGSGIEQILESRKPPASICVSRDSNIKFNPPGCRETSNRDKGGRMIFGELPLDRAEDAILAHTINIDALSLRKGTVLARSDIAALRQAGIDRVLAARLESGDIGEDAAALAIGRLLAGNGIEPGPATTGRVNLFASPDGVFCTDTAGIDAINMHDPRISVATIRNHARVEAGQMVATIKIIPFAVPGVLIEEIRAVVHGRPLLQVEKFRNMQVGLIQSRLPSIRETVLDRTLELMHKRVTRNGGAVVTQERVAHHDEALATAIAKVGSACDLIVIFSASAVADEADIVPRAIRRAGGEILRIGMPVDPGNLLVLGKMGRKYIIAVPGSARSARENSLDRVLDRLMAGMELDATHLARMGVGGLLL</sequence>
<dbReference type="InterPro" id="IPR001453">
    <property type="entry name" value="MoaB/Mog_dom"/>
</dbReference>
<feature type="domain" description="MoaB/Mog" evidence="1">
    <location>
        <begin position="280"/>
        <end position="390"/>
    </location>
</feature>
<dbReference type="EMBL" id="EQ999546">
    <property type="protein sequence ID" value="EEZ30228.1"/>
    <property type="molecule type" value="Genomic_DNA"/>
</dbReference>
<protein>
    <recommendedName>
        <fullName evidence="1">MoaB/Mog domain-containing protein</fullName>
    </recommendedName>
</protein>
<evidence type="ECO:0000259" key="1">
    <source>
        <dbReference type="Pfam" id="PF00994"/>
    </source>
</evidence>
<dbReference type="HOGENOM" id="CLU_068847_0_0_5"/>
<reference evidence="2" key="1">
    <citation type="submission" date="2009-01" db="EMBL/GenBank/DDBJ databases">
        <title>The Genome Sequence of Brucella pinnipedialis M292/94/1.</title>
        <authorList>
            <consortium name="The Broad Institute Genome Sequencing Platform"/>
            <person name="Ward D."/>
            <person name="Young S.K."/>
            <person name="Kodira C.D."/>
            <person name="Zeng Q."/>
            <person name="Koehrsen M."/>
            <person name="Alvarado L."/>
            <person name="Berlin A."/>
            <person name="Borenstein D."/>
            <person name="Chen Z."/>
            <person name="Engels R."/>
            <person name="Freedman E."/>
            <person name="Gellesch M."/>
            <person name="Goldberg J."/>
            <person name="Griggs A."/>
            <person name="Gujja S."/>
            <person name="Heiman D."/>
            <person name="Hepburn T."/>
            <person name="Howarth C."/>
            <person name="Jen D."/>
            <person name="Larson L."/>
            <person name="Lewis B."/>
            <person name="Mehta T."/>
            <person name="Park D."/>
            <person name="Pearson M."/>
            <person name="Roberts A."/>
            <person name="Saif S."/>
            <person name="Shea T."/>
            <person name="Shenoy N."/>
            <person name="Sisk P."/>
            <person name="Stolte C."/>
            <person name="Sykes S."/>
            <person name="Walk T."/>
            <person name="White J."/>
            <person name="Yandava C."/>
            <person name="Whatmore A.M."/>
            <person name="Perrett L.L."/>
            <person name="O'Callaghan D."/>
            <person name="Nusbaum C."/>
            <person name="Galagan J."/>
            <person name="Birren B."/>
        </authorList>
    </citation>
    <scope>NUCLEOTIDE SEQUENCE [LARGE SCALE GENOMIC DNA]</scope>
    <source>
        <strain evidence="2">M292/94/1</strain>
    </source>
</reference>
<dbReference type="AlphaFoldDB" id="A0A0E1WZM9"/>
<gene>
    <name evidence="2" type="ORF">BALG_00347</name>
</gene>
<proteinExistence type="predicted"/>
<dbReference type="Pfam" id="PF00994">
    <property type="entry name" value="MoCF_biosynth"/>
    <property type="match status" value="1"/>
</dbReference>
<dbReference type="Gene3D" id="3.40.980.10">
    <property type="entry name" value="MoaB/Mog-like domain"/>
    <property type="match status" value="1"/>
</dbReference>
<name>A0A0E1WZM9_9HYPH</name>
<accession>A0A0E1WZM9</accession>
<dbReference type="Proteomes" id="UP000004659">
    <property type="component" value="Unassembled WGS sequence"/>
</dbReference>
<evidence type="ECO:0000313" key="2">
    <source>
        <dbReference type="EMBL" id="EEZ30228.1"/>
    </source>
</evidence>
<dbReference type="SUPFAM" id="SSF53218">
    <property type="entry name" value="Molybdenum cofactor biosynthesis proteins"/>
    <property type="match status" value="1"/>
</dbReference>
<organism evidence="2">
    <name type="scientific">Brucella pinnipedialis M292/94/1</name>
    <dbReference type="NCBI Taxonomy" id="520462"/>
    <lineage>
        <taxon>Bacteria</taxon>
        <taxon>Pseudomonadati</taxon>
        <taxon>Pseudomonadota</taxon>
        <taxon>Alphaproteobacteria</taxon>
        <taxon>Hyphomicrobiales</taxon>
        <taxon>Brucellaceae</taxon>
        <taxon>Brucella/Ochrobactrum group</taxon>
        <taxon>Brucella</taxon>
    </lineage>
</organism>
<dbReference type="UniPathway" id="UPA00344"/>